<dbReference type="Gene3D" id="3.30.450.20">
    <property type="entry name" value="PAS domain"/>
    <property type="match status" value="1"/>
</dbReference>
<evidence type="ECO:0000256" key="5">
    <source>
        <dbReference type="ARBA" id="ARBA00023163"/>
    </source>
</evidence>
<keyword evidence="4" id="KW-0238">DNA-binding</keyword>
<dbReference type="FunFam" id="3.40.50.300:FF:000006">
    <property type="entry name" value="DNA-binding transcriptional regulator NtrC"/>
    <property type="match status" value="1"/>
</dbReference>
<dbReference type="InterPro" id="IPR009057">
    <property type="entry name" value="Homeodomain-like_sf"/>
</dbReference>
<dbReference type="AlphaFoldDB" id="A0A1G5ATU7"/>
<dbReference type="InterPro" id="IPR002078">
    <property type="entry name" value="Sigma_54_int"/>
</dbReference>
<dbReference type="OrthoDB" id="5413348at2"/>
<dbReference type="Pfam" id="PF02954">
    <property type="entry name" value="HTH_8"/>
    <property type="match status" value="1"/>
</dbReference>
<dbReference type="SUPFAM" id="SSF46689">
    <property type="entry name" value="Homeodomain-like"/>
    <property type="match status" value="1"/>
</dbReference>
<dbReference type="InterPro" id="IPR035965">
    <property type="entry name" value="PAS-like_dom_sf"/>
</dbReference>
<proteinExistence type="predicted"/>
<keyword evidence="3" id="KW-0805">Transcription regulation</keyword>
<evidence type="ECO:0000313" key="9">
    <source>
        <dbReference type="EMBL" id="SCX81322.1"/>
    </source>
</evidence>
<dbReference type="PROSITE" id="PS50113">
    <property type="entry name" value="PAC"/>
    <property type="match status" value="1"/>
</dbReference>
<evidence type="ECO:0000256" key="2">
    <source>
        <dbReference type="ARBA" id="ARBA00022840"/>
    </source>
</evidence>
<keyword evidence="5" id="KW-0804">Transcription</keyword>
<dbReference type="STRING" id="419481.SAMN05216233_101449"/>
<dbReference type="GO" id="GO:0006355">
    <property type="term" value="P:regulation of DNA-templated transcription"/>
    <property type="evidence" value="ECO:0007669"/>
    <property type="project" value="InterPro"/>
</dbReference>
<keyword evidence="1" id="KW-0547">Nucleotide-binding</keyword>
<dbReference type="Pfam" id="PF25601">
    <property type="entry name" value="AAA_lid_14"/>
    <property type="match status" value="1"/>
</dbReference>
<evidence type="ECO:0000259" key="7">
    <source>
        <dbReference type="PROSITE" id="PS50112"/>
    </source>
</evidence>
<dbReference type="Pfam" id="PF00989">
    <property type="entry name" value="PAS"/>
    <property type="match status" value="1"/>
</dbReference>
<dbReference type="InterPro" id="IPR058031">
    <property type="entry name" value="AAA_lid_NorR"/>
</dbReference>
<dbReference type="Proteomes" id="UP000198870">
    <property type="component" value="Unassembled WGS sequence"/>
</dbReference>
<dbReference type="SUPFAM" id="SSF55785">
    <property type="entry name" value="PYP-like sensor domain (PAS domain)"/>
    <property type="match status" value="1"/>
</dbReference>
<reference evidence="9 10" key="1">
    <citation type="submission" date="2016-10" db="EMBL/GenBank/DDBJ databases">
        <authorList>
            <person name="de Groot N.N."/>
        </authorList>
    </citation>
    <scope>NUCLEOTIDE SEQUENCE [LARGE SCALE GENOMIC DNA]</scope>
    <source>
        <strain evidence="9 10">AA1</strain>
    </source>
</reference>
<sequence>MSGLSLNNIVGNVKNLERILDNLRDGIVAHDFQRRIFYFNSEAERITGFSRENVIGRDCHDALGGPLCGARCSFCGESVDLAETTSYQTNIVTRTGETRNVEMTVSMMKDDAEEPFGVLAVFRDLTDLIELRRRAGEMVSFSNIIGRDVKMLDVFQQVRDVAEYDFPVHLFGETGTGKELVAAAIHNESQRGGGPFVPINCGALPENLIESELFGHVKGAFSGAVRDKKGRFELAEGGTVFLDEVAELSLEMQVKLLRFLQEGTFEKVGGEKTLSTNVRIISATNKDLKKEVKAGRFREDLFYRLNVIPIILPPLRERRNDIPLLVDHFLDKCTTRHGRKSPDFSKEAMSRMVAYTWPGNVRELENAVQFSIVRCKGKSIVPSDLPMELGVVREESVKRGPTRKLEDASVREALVKTGGNKAKAARILGVGRATLYRFLDDNPSLSDE</sequence>
<keyword evidence="2" id="KW-0067">ATP-binding</keyword>
<dbReference type="PANTHER" id="PTHR32071:SF117">
    <property type="entry name" value="PTS-DEPENDENT DIHYDROXYACETONE KINASE OPERON REGULATORY PROTEIN-RELATED"/>
    <property type="match status" value="1"/>
</dbReference>
<feature type="domain" description="Sigma-54 factor interaction" evidence="6">
    <location>
        <begin position="144"/>
        <end position="373"/>
    </location>
</feature>
<dbReference type="PROSITE" id="PS50045">
    <property type="entry name" value="SIGMA54_INTERACT_4"/>
    <property type="match status" value="1"/>
</dbReference>
<feature type="domain" description="PAS" evidence="7">
    <location>
        <begin position="12"/>
        <end position="57"/>
    </location>
</feature>
<protein>
    <submittedName>
        <fullName evidence="9">PAS domain S-box-containing protein</fullName>
    </submittedName>
</protein>
<dbReference type="PROSITE" id="PS00688">
    <property type="entry name" value="SIGMA54_INTERACT_3"/>
    <property type="match status" value="1"/>
</dbReference>
<dbReference type="InterPro" id="IPR002197">
    <property type="entry name" value="HTH_Fis"/>
</dbReference>
<dbReference type="GO" id="GO:0005524">
    <property type="term" value="F:ATP binding"/>
    <property type="evidence" value="ECO:0007669"/>
    <property type="project" value="UniProtKB-KW"/>
</dbReference>
<dbReference type="NCBIfam" id="TIGR00229">
    <property type="entry name" value="sensory_box"/>
    <property type="match status" value="1"/>
</dbReference>
<dbReference type="Gene3D" id="3.40.50.300">
    <property type="entry name" value="P-loop containing nucleotide triphosphate hydrolases"/>
    <property type="match status" value="1"/>
</dbReference>
<evidence type="ECO:0000313" key="10">
    <source>
        <dbReference type="Proteomes" id="UP000198870"/>
    </source>
</evidence>
<evidence type="ECO:0000259" key="6">
    <source>
        <dbReference type="PROSITE" id="PS50045"/>
    </source>
</evidence>
<dbReference type="InterPro" id="IPR000014">
    <property type="entry name" value="PAS"/>
</dbReference>
<dbReference type="InterPro" id="IPR000700">
    <property type="entry name" value="PAS-assoc_C"/>
</dbReference>
<name>A0A1G5ATU7_9BACT</name>
<dbReference type="InterPro" id="IPR027417">
    <property type="entry name" value="P-loop_NTPase"/>
</dbReference>
<accession>A0A1G5ATU7</accession>
<evidence type="ECO:0000256" key="4">
    <source>
        <dbReference type="ARBA" id="ARBA00023125"/>
    </source>
</evidence>
<dbReference type="PANTHER" id="PTHR32071">
    <property type="entry name" value="TRANSCRIPTIONAL REGULATORY PROTEIN"/>
    <property type="match status" value="1"/>
</dbReference>
<dbReference type="InterPro" id="IPR025944">
    <property type="entry name" value="Sigma_54_int_dom_CS"/>
</dbReference>
<dbReference type="Pfam" id="PF00158">
    <property type="entry name" value="Sigma54_activat"/>
    <property type="match status" value="1"/>
</dbReference>
<organism evidence="9 10">
    <name type="scientific">Desulfoluna spongiiphila</name>
    <dbReference type="NCBI Taxonomy" id="419481"/>
    <lineage>
        <taxon>Bacteria</taxon>
        <taxon>Pseudomonadati</taxon>
        <taxon>Thermodesulfobacteriota</taxon>
        <taxon>Desulfobacteria</taxon>
        <taxon>Desulfobacterales</taxon>
        <taxon>Desulfolunaceae</taxon>
        <taxon>Desulfoluna</taxon>
    </lineage>
</organism>
<feature type="domain" description="PAC" evidence="8">
    <location>
        <begin position="85"/>
        <end position="137"/>
    </location>
</feature>
<dbReference type="Gene3D" id="1.10.8.60">
    <property type="match status" value="1"/>
</dbReference>
<gene>
    <name evidence="9" type="ORF">SAMN05216233_101449</name>
</gene>
<dbReference type="SMART" id="SM00382">
    <property type="entry name" value="AAA"/>
    <property type="match status" value="1"/>
</dbReference>
<dbReference type="InterPro" id="IPR025943">
    <property type="entry name" value="Sigma_54_int_dom_ATP-bd_2"/>
</dbReference>
<dbReference type="EMBL" id="FMUX01000001">
    <property type="protein sequence ID" value="SCX81322.1"/>
    <property type="molecule type" value="Genomic_DNA"/>
</dbReference>
<dbReference type="Gene3D" id="1.10.10.60">
    <property type="entry name" value="Homeodomain-like"/>
    <property type="match status" value="1"/>
</dbReference>
<dbReference type="GO" id="GO:0043565">
    <property type="term" value="F:sequence-specific DNA binding"/>
    <property type="evidence" value="ECO:0007669"/>
    <property type="project" value="InterPro"/>
</dbReference>
<dbReference type="CDD" id="cd00130">
    <property type="entry name" value="PAS"/>
    <property type="match status" value="1"/>
</dbReference>
<dbReference type="InterPro" id="IPR003593">
    <property type="entry name" value="AAA+_ATPase"/>
</dbReference>
<evidence type="ECO:0000259" key="8">
    <source>
        <dbReference type="PROSITE" id="PS50113"/>
    </source>
</evidence>
<dbReference type="PRINTS" id="PR01590">
    <property type="entry name" value="HTHFIS"/>
</dbReference>
<keyword evidence="10" id="KW-1185">Reference proteome</keyword>
<dbReference type="PROSITE" id="PS00676">
    <property type="entry name" value="SIGMA54_INTERACT_2"/>
    <property type="match status" value="1"/>
</dbReference>
<dbReference type="SUPFAM" id="SSF52540">
    <property type="entry name" value="P-loop containing nucleoside triphosphate hydrolases"/>
    <property type="match status" value="1"/>
</dbReference>
<dbReference type="CDD" id="cd00009">
    <property type="entry name" value="AAA"/>
    <property type="match status" value="1"/>
</dbReference>
<dbReference type="InterPro" id="IPR013767">
    <property type="entry name" value="PAS_fold"/>
</dbReference>
<dbReference type="SMART" id="SM00091">
    <property type="entry name" value="PAS"/>
    <property type="match status" value="1"/>
</dbReference>
<dbReference type="PROSITE" id="PS50112">
    <property type="entry name" value="PAS"/>
    <property type="match status" value="1"/>
</dbReference>
<evidence type="ECO:0000256" key="1">
    <source>
        <dbReference type="ARBA" id="ARBA00022741"/>
    </source>
</evidence>
<evidence type="ECO:0000256" key="3">
    <source>
        <dbReference type="ARBA" id="ARBA00023015"/>
    </source>
</evidence>